<dbReference type="OrthoDB" id="5174895at2"/>
<accession>A0A410QCA2</accession>
<organism evidence="9 10">
    <name type="scientific">Acidilutibacter cellobiosedens</name>
    <dbReference type="NCBI Taxonomy" id="2507161"/>
    <lineage>
        <taxon>Bacteria</taxon>
        <taxon>Bacillati</taxon>
        <taxon>Bacillota</taxon>
        <taxon>Tissierellia</taxon>
        <taxon>Tissierellales</taxon>
        <taxon>Acidilutibacteraceae</taxon>
        <taxon>Acidilutibacter</taxon>
    </lineage>
</organism>
<keyword evidence="3" id="KW-1003">Cell membrane</keyword>
<evidence type="ECO:0000259" key="8">
    <source>
        <dbReference type="PROSITE" id="PS50928"/>
    </source>
</evidence>
<dbReference type="Gene3D" id="1.10.3720.10">
    <property type="entry name" value="MetI-like"/>
    <property type="match status" value="1"/>
</dbReference>
<dbReference type="PANTHER" id="PTHR30193:SF37">
    <property type="entry name" value="INNER MEMBRANE ABC TRANSPORTER PERMEASE PROTEIN YCJO"/>
    <property type="match status" value="1"/>
</dbReference>
<comment type="subcellular location">
    <subcellularLocation>
        <location evidence="1">Cell membrane</location>
        <topology evidence="1">Multi-pass membrane protein</topology>
    </subcellularLocation>
</comment>
<feature type="transmembrane region" description="Helical" evidence="7">
    <location>
        <begin position="261"/>
        <end position="280"/>
    </location>
</feature>
<proteinExistence type="predicted"/>
<keyword evidence="4 7" id="KW-0812">Transmembrane</keyword>
<feature type="transmembrane region" description="Helical" evidence="7">
    <location>
        <begin position="155"/>
        <end position="178"/>
    </location>
</feature>
<dbReference type="PANTHER" id="PTHR30193">
    <property type="entry name" value="ABC TRANSPORTER PERMEASE PROTEIN"/>
    <property type="match status" value="1"/>
</dbReference>
<evidence type="ECO:0000256" key="2">
    <source>
        <dbReference type="ARBA" id="ARBA00022448"/>
    </source>
</evidence>
<feature type="transmembrane region" description="Helical" evidence="7">
    <location>
        <begin position="199"/>
        <end position="221"/>
    </location>
</feature>
<keyword evidence="6 7" id="KW-0472">Membrane</keyword>
<feature type="transmembrane region" description="Helical" evidence="7">
    <location>
        <begin position="76"/>
        <end position="95"/>
    </location>
</feature>
<keyword evidence="5 7" id="KW-1133">Transmembrane helix</keyword>
<evidence type="ECO:0000313" key="9">
    <source>
        <dbReference type="EMBL" id="QAT61448.1"/>
    </source>
</evidence>
<dbReference type="EMBL" id="CP035282">
    <property type="protein sequence ID" value="QAT61448.1"/>
    <property type="molecule type" value="Genomic_DNA"/>
</dbReference>
<evidence type="ECO:0000256" key="3">
    <source>
        <dbReference type="ARBA" id="ARBA00022475"/>
    </source>
</evidence>
<dbReference type="GO" id="GO:0005886">
    <property type="term" value="C:plasma membrane"/>
    <property type="evidence" value="ECO:0007669"/>
    <property type="project" value="UniProtKB-SubCell"/>
</dbReference>
<dbReference type="InterPro" id="IPR051393">
    <property type="entry name" value="ABC_transporter_permease"/>
</dbReference>
<sequence>MNDVRGGGFVKRRKWYGLMFVLPGLLGVGLFYLIPFLLSFYYTFTQGVSEVKFVGFDNFTDLLQNPAFKLAAKNTLIFMAIGVPLLTLAALFLSLLMSGKLYSFPRWAMLSPIIVPVASALMGWSAIFGEGGIANTIIGFFGGGHVDFFGEANGMATFILIFLIKNLGYMIVIFTSSISALSREYREVFLLDSKSEIKYAFKVVIPLISPIIFFAVILGVINSFQIFREIYGLYGDYPPNTLYMLQHFMNNNFFKLNYQRLSTAAFIIVLSLSVLISVFLKYQNKSFEK</sequence>
<feature type="domain" description="ABC transmembrane type-1" evidence="8">
    <location>
        <begin position="72"/>
        <end position="280"/>
    </location>
</feature>
<dbReference type="GO" id="GO:0055085">
    <property type="term" value="P:transmembrane transport"/>
    <property type="evidence" value="ECO:0007669"/>
    <property type="project" value="InterPro"/>
</dbReference>
<keyword evidence="2" id="KW-0813">Transport</keyword>
<evidence type="ECO:0000256" key="6">
    <source>
        <dbReference type="ARBA" id="ARBA00023136"/>
    </source>
</evidence>
<dbReference type="SUPFAM" id="SSF161098">
    <property type="entry name" value="MetI-like"/>
    <property type="match status" value="1"/>
</dbReference>
<evidence type="ECO:0000256" key="1">
    <source>
        <dbReference type="ARBA" id="ARBA00004651"/>
    </source>
</evidence>
<evidence type="ECO:0000256" key="5">
    <source>
        <dbReference type="ARBA" id="ARBA00022989"/>
    </source>
</evidence>
<dbReference type="AlphaFoldDB" id="A0A410QCA2"/>
<reference evidence="10" key="1">
    <citation type="submission" date="2019-01" db="EMBL/GenBank/DDBJ databases">
        <title>Draft genomes of a novel of Sporanaerobacter strains.</title>
        <authorList>
            <person name="Ma S."/>
        </authorList>
    </citation>
    <scope>NUCLEOTIDE SEQUENCE [LARGE SCALE GENOMIC DNA]</scope>
    <source>
        <strain evidence="10">NJN-17</strain>
    </source>
</reference>
<protein>
    <submittedName>
        <fullName evidence="9">Sugar ABC transporter permease</fullName>
    </submittedName>
</protein>
<dbReference type="PROSITE" id="PS50928">
    <property type="entry name" value="ABC_TM1"/>
    <property type="match status" value="1"/>
</dbReference>
<name>A0A410QCA2_9FIRM</name>
<dbReference type="KEGG" id="spoa:EQM13_07580"/>
<dbReference type="Proteomes" id="UP000287969">
    <property type="component" value="Chromosome"/>
</dbReference>
<dbReference type="CDD" id="cd06261">
    <property type="entry name" value="TM_PBP2"/>
    <property type="match status" value="1"/>
</dbReference>
<evidence type="ECO:0000256" key="7">
    <source>
        <dbReference type="SAM" id="Phobius"/>
    </source>
</evidence>
<evidence type="ECO:0000256" key="4">
    <source>
        <dbReference type="ARBA" id="ARBA00022692"/>
    </source>
</evidence>
<feature type="transmembrane region" description="Helical" evidence="7">
    <location>
        <begin position="20"/>
        <end position="44"/>
    </location>
</feature>
<dbReference type="InterPro" id="IPR000515">
    <property type="entry name" value="MetI-like"/>
</dbReference>
<keyword evidence="10" id="KW-1185">Reference proteome</keyword>
<gene>
    <name evidence="9" type="ORF">EQM13_07580</name>
</gene>
<dbReference type="InterPro" id="IPR035906">
    <property type="entry name" value="MetI-like_sf"/>
</dbReference>
<evidence type="ECO:0000313" key="10">
    <source>
        <dbReference type="Proteomes" id="UP000287969"/>
    </source>
</evidence>